<keyword evidence="1" id="KW-0472">Membrane</keyword>
<sequence length="255" mass="28536">MIAAVTLFFIITLSALITRVAAIALAHTGLSTQSARFQARSAYTGSGYTSAESEKIMNHPVRRKIIYSLMLIGNAGIVTAMSSLILTFVLPDSNSAKLYGLLIVVVGLAILWWAIRSDWVDRGLSKLISKMLKKYTDINVQDYAAVLHLHDNYHVSEMRVEKDSWLANKTLIELDLRKEGITVLGIDRKGEDYLGSPSGNSKILPHDVITVYGKAEVFESIYKRTRDFGGEVQHKKFVEKEAERKKDQTTTEKEK</sequence>
<organism evidence="3 4">
    <name type="scientific">Salegentibacter mishustinae</name>
    <dbReference type="NCBI Taxonomy" id="270918"/>
    <lineage>
        <taxon>Bacteria</taxon>
        <taxon>Pseudomonadati</taxon>
        <taxon>Bacteroidota</taxon>
        <taxon>Flavobacteriia</taxon>
        <taxon>Flavobacteriales</taxon>
        <taxon>Flavobacteriaceae</taxon>
        <taxon>Salegentibacter</taxon>
    </lineage>
</organism>
<dbReference type="PROSITE" id="PS51202">
    <property type="entry name" value="RCK_C"/>
    <property type="match status" value="1"/>
</dbReference>
<comment type="caution">
    <text evidence="3">The sequence shown here is derived from an EMBL/GenBank/DDBJ whole genome shotgun (WGS) entry which is preliminary data.</text>
</comment>
<proteinExistence type="predicted"/>
<feature type="transmembrane region" description="Helical" evidence="1">
    <location>
        <begin position="6"/>
        <end position="30"/>
    </location>
</feature>
<evidence type="ECO:0000313" key="4">
    <source>
        <dbReference type="Proteomes" id="UP000051643"/>
    </source>
</evidence>
<dbReference type="SUPFAM" id="SSF116726">
    <property type="entry name" value="TrkA C-terminal domain-like"/>
    <property type="match status" value="1"/>
</dbReference>
<dbReference type="GO" id="GO:0008324">
    <property type="term" value="F:monoatomic cation transmembrane transporter activity"/>
    <property type="evidence" value="ECO:0007669"/>
    <property type="project" value="InterPro"/>
</dbReference>
<feature type="domain" description="RCK C-terminal" evidence="2">
    <location>
        <begin position="142"/>
        <end position="227"/>
    </location>
</feature>
<keyword evidence="1" id="KW-0812">Transmembrane</keyword>
<dbReference type="InterPro" id="IPR006037">
    <property type="entry name" value="RCK_C"/>
</dbReference>
<keyword evidence="1" id="KW-1133">Transmembrane helix</keyword>
<dbReference type="GO" id="GO:0006813">
    <property type="term" value="P:potassium ion transport"/>
    <property type="evidence" value="ECO:0007669"/>
    <property type="project" value="InterPro"/>
</dbReference>
<name>A0A0Q9ZI32_9FLAO</name>
<dbReference type="RefSeq" id="WP_057482499.1">
    <property type="nucleotide sequence ID" value="NZ_BMWR01000004.1"/>
</dbReference>
<dbReference type="AlphaFoldDB" id="A0A0Q9ZI32"/>
<dbReference type="Gene3D" id="3.30.70.1450">
    <property type="entry name" value="Regulator of K+ conductance, C-terminal domain"/>
    <property type="match status" value="1"/>
</dbReference>
<gene>
    <name evidence="3" type="ORF">APR42_08720</name>
</gene>
<evidence type="ECO:0000256" key="1">
    <source>
        <dbReference type="SAM" id="Phobius"/>
    </source>
</evidence>
<feature type="transmembrane region" description="Helical" evidence="1">
    <location>
        <begin position="96"/>
        <end position="115"/>
    </location>
</feature>
<evidence type="ECO:0000259" key="2">
    <source>
        <dbReference type="PROSITE" id="PS51202"/>
    </source>
</evidence>
<dbReference type="InterPro" id="IPR036721">
    <property type="entry name" value="RCK_C_sf"/>
</dbReference>
<dbReference type="STRING" id="270918.APR42_08720"/>
<dbReference type="EMBL" id="LKTP01000034">
    <property type="protein sequence ID" value="KRG27827.1"/>
    <property type="molecule type" value="Genomic_DNA"/>
</dbReference>
<dbReference type="Pfam" id="PF02080">
    <property type="entry name" value="TrkA_C"/>
    <property type="match status" value="1"/>
</dbReference>
<keyword evidence="4" id="KW-1185">Reference proteome</keyword>
<dbReference type="OrthoDB" id="369355at2"/>
<feature type="transmembrane region" description="Helical" evidence="1">
    <location>
        <begin position="65"/>
        <end position="90"/>
    </location>
</feature>
<reference evidence="3" key="1">
    <citation type="submission" date="2015-10" db="EMBL/GenBank/DDBJ databases">
        <title>Draft genome sequence of Salegentibacter mishustinae KCTC 12263.</title>
        <authorList>
            <person name="Lin W."/>
            <person name="Zheng Q."/>
        </authorList>
    </citation>
    <scope>NUCLEOTIDE SEQUENCE [LARGE SCALE GENOMIC DNA]</scope>
    <source>
        <strain evidence="3">KCTC 12263</strain>
    </source>
</reference>
<evidence type="ECO:0000313" key="3">
    <source>
        <dbReference type="EMBL" id="KRG27827.1"/>
    </source>
</evidence>
<accession>A0A0Q9ZI32</accession>
<protein>
    <submittedName>
        <fullName evidence="3">Potassium transporter TrkA</fullName>
    </submittedName>
</protein>
<dbReference type="Proteomes" id="UP000051643">
    <property type="component" value="Unassembled WGS sequence"/>
</dbReference>